<organism evidence="3 4">
    <name type="scientific">Roseovarius nubinhibens (strain ATCC BAA-591 / DSM 15170 / ISM)</name>
    <dbReference type="NCBI Taxonomy" id="89187"/>
    <lineage>
        <taxon>Bacteria</taxon>
        <taxon>Pseudomonadati</taxon>
        <taxon>Pseudomonadota</taxon>
        <taxon>Alphaproteobacteria</taxon>
        <taxon>Rhodobacterales</taxon>
        <taxon>Roseobacteraceae</taxon>
        <taxon>Roseovarius</taxon>
    </lineage>
</organism>
<feature type="transmembrane region" description="Helical" evidence="2">
    <location>
        <begin position="34"/>
        <end position="56"/>
    </location>
</feature>
<keyword evidence="2" id="KW-0472">Membrane</keyword>
<evidence type="ECO:0000313" key="4">
    <source>
        <dbReference type="Proteomes" id="UP000005954"/>
    </source>
</evidence>
<evidence type="ECO:0000256" key="2">
    <source>
        <dbReference type="SAM" id="Phobius"/>
    </source>
</evidence>
<gene>
    <name evidence="3" type="ORF">ISM_11575</name>
</gene>
<feature type="region of interest" description="Disordered" evidence="1">
    <location>
        <begin position="116"/>
        <end position="139"/>
    </location>
</feature>
<proteinExistence type="predicted"/>
<keyword evidence="2" id="KW-0812">Transmembrane</keyword>
<comment type="caution">
    <text evidence="3">The sequence shown here is derived from an EMBL/GenBank/DDBJ whole genome shotgun (WGS) entry which is preliminary data.</text>
</comment>
<dbReference type="EMBL" id="AALY01000004">
    <property type="protein sequence ID" value="EAP75225.1"/>
    <property type="molecule type" value="Genomic_DNA"/>
</dbReference>
<evidence type="ECO:0000313" key="3">
    <source>
        <dbReference type="EMBL" id="EAP75225.1"/>
    </source>
</evidence>
<accession>A3SRK2</accession>
<keyword evidence="2" id="KW-1133">Transmembrane helix</keyword>
<name>A3SRK2_ROSNI</name>
<keyword evidence="4" id="KW-1185">Reference proteome</keyword>
<dbReference type="Proteomes" id="UP000005954">
    <property type="component" value="Unassembled WGS sequence"/>
</dbReference>
<sequence>MQIYLQEEFPMTTTHGSEHAAPFWFTSPGGGDSLAWVALGGLILALYGLVVLYASFDRWAEQRAHGTPLAKTIPTLLTIALLYEVFPLGHVSILLPLSAILIALMADWARFHVGEGPAGAPETRPHDTAVATGPETAHD</sequence>
<evidence type="ECO:0000256" key="1">
    <source>
        <dbReference type="SAM" id="MobiDB-lite"/>
    </source>
</evidence>
<dbReference type="eggNOG" id="ENOG5033611">
    <property type="taxonomic scope" value="Bacteria"/>
</dbReference>
<reference evidence="3 4" key="1">
    <citation type="submission" date="2005-12" db="EMBL/GenBank/DDBJ databases">
        <authorList>
            <person name="Moran M.A."/>
            <person name="Ferriera S."/>
            <person name="Johnson J."/>
            <person name="Kravitz S."/>
            <person name="Halpern A."/>
            <person name="Remington K."/>
            <person name="Beeson K."/>
            <person name="Tran B."/>
            <person name="Rogers Y.-H."/>
            <person name="Friedman R."/>
            <person name="Venter J.C."/>
        </authorList>
    </citation>
    <scope>NUCLEOTIDE SEQUENCE [LARGE SCALE GENOMIC DNA]</scope>
    <source>
        <strain evidence="4">ATCC BAA-591 / DSM 15170 / ISM</strain>
    </source>
</reference>
<dbReference type="AlphaFoldDB" id="A3SRK2"/>
<dbReference type="HOGENOM" id="CLU_153238_0_0_5"/>
<feature type="transmembrane region" description="Helical" evidence="2">
    <location>
        <begin position="92"/>
        <end position="109"/>
    </location>
</feature>
<protein>
    <submittedName>
        <fullName evidence="3">Uncharacterized protein</fullName>
    </submittedName>
</protein>
<dbReference type="STRING" id="89187.ISM_11575"/>